<proteinExistence type="predicted"/>
<dbReference type="OrthoDB" id="7703294at2759"/>
<feature type="transmembrane region" description="Helical" evidence="1">
    <location>
        <begin position="113"/>
        <end position="133"/>
    </location>
</feature>
<protein>
    <submittedName>
        <fullName evidence="2">Uncharacterized protein</fullName>
    </submittedName>
</protein>
<dbReference type="AlphaFoldDB" id="A0A8J5RHL9"/>
<feature type="transmembrane region" description="Helical" evidence="1">
    <location>
        <begin position="48"/>
        <end position="68"/>
    </location>
</feature>
<organism evidence="2 3">
    <name type="scientific">Cotesia typhae</name>
    <dbReference type="NCBI Taxonomy" id="2053667"/>
    <lineage>
        <taxon>Eukaryota</taxon>
        <taxon>Metazoa</taxon>
        <taxon>Ecdysozoa</taxon>
        <taxon>Arthropoda</taxon>
        <taxon>Hexapoda</taxon>
        <taxon>Insecta</taxon>
        <taxon>Pterygota</taxon>
        <taxon>Neoptera</taxon>
        <taxon>Endopterygota</taxon>
        <taxon>Hymenoptera</taxon>
        <taxon>Apocrita</taxon>
        <taxon>Ichneumonoidea</taxon>
        <taxon>Braconidae</taxon>
        <taxon>Microgastrinae</taxon>
        <taxon>Cotesia</taxon>
    </lineage>
</organism>
<comment type="caution">
    <text evidence="2">The sequence shown here is derived from an EMBL/GenBank/DDBJ whole genome shotgun (WGS) entry which is preliminary data.</text>
</comment>
<evidence type="ECO:0000313" key="3">
    <source>
        <dbReference type="Proteomes" id="UP000729913"/>
    </source>
</evidence>
<keyword evidence="1" id="KW-0812">Transmembrane</keyword>
<evidence type="ECO:0000313" key="2">
    <source>
        <dbReference type="EMBL" id="KAG8041511.1"/>
    </source>
</evidence>
<feature type="transmembrane region" description="Helical" evidence="1">
    <location>
        <begin position="19"/>
        <end position="41"/>
    </location>
</feature>
<name>A0A8J5RHL9_9HYME</name>
<dbReference type="EMBL" id="JAAOIC020000016">
    <property type="protein sequence ID" value="KAG8041511.1"/>
    <property type="molecule type" value="Genomic_DNA"/>
</dbReference>
<dbReference type="Proteomes" id="UP000729913">
    <property type="component" value="Unassembled WGS sequence"/>
</dbReference>
<reference evidence="2" key="2">
    <citation type="submission" date="2021-04" db="EMBL/GenBank/DDBJ databases">
        <title>Genome-wide patterns of bracovirus chromosomal integration into multiple host tissues during parasitism.</title>
        <authorList>
            <person name="Chebbi M.A.C."/>
        </authorList>
    </citation>
    <scope>NUCLEOTIDE SEQUENCE</scope>
    <source>
        <tissue evidence="2">Whole body</tissue>
    </source>
</reference>
<keyword evidence="1" id="KW-0472">Membrane</keyword>
<evidence type="ECO:0000256" key="1">
    <source>
        <dbReference type="SAM" id="Phobius"/>
    </source>
</evidence>
<gene>
    <name evidence="2" type="ORF">G9C98_002804</name>
</gene>
<feature type="transmembrane region" description="Helical" evidence="1">
    <location>
        <begin position="174"/>
        <end position="194"/>
    </location>
</feature>
<keyword evidence="1" id="KW-1133">Transmembrane helix</keyword>
<reference evidence="2" key="1">
    <citation type="submission" date="2020-03" db="EMBL/GenBank/DDBJ databases">
        <authorList>
            <person name="Chebbi M.A."/>
            <person name="Drezen J.M."/>
        </authorList>
    </citation>
    <scope>NUCLEOTIDE SEQUENCE</scope>
    <source>
        <tissue evidence="2">Whole body</tissue>
    </source>
</reference>
<accession>A0A8J5RHL9</accession>
<keyword evidence="3" id="KW-1185">Reference proteome</keyword>
<sequence length="213" mass="25025">MEVIDTNNNEGSSAEDSEYSCICACILYNFVLITQCFLLLLKFLVESIYYILCGFATFFLGTAIYFFIFKKLLDPSQINYSVHLFRRKREIALNSSELQPAEIYNYNIYSAEVITLIVIVMIKYVLTGLIFWYSKKGNYKLILPYLMFLIVVINVLLIFFLFLTIQNFKHSKQVGFLVLAFGLFILGNGVYFWIAMYRRYQNLKDQEYLIPFI</sequence>
<feature type="transmembrane region" description="Helical" evidence="1">
    <location>
        <begin position="145"/>
        <end position="168"/>
    </location>
</feature>